<evidence type="ECO:0000256" key="2">
    <source>
        <dbReference type="ARBA" id="ARBA00022448"/>
    </source>
</evidence>
<dbReference type="InterPro" id="IPR020846">
    <property type="entry name" value="MFS_dom"/>
</dbReference>
<dbReference type="OrthoDB" id="102502at2"/>
<dbReference type="NCBIfam" id="TIGR00711">
    <property type="entry name" value="efflux_EmrB"/>
    <property type="match status" value="1"/>
</dbReference>
<sequence>MSAATATLDRADAWRPAVNPWIIAVAVTLATFMEVLDTSIANVALPHIAGSLSAGQDESTWVLTSYLVSNAIVLPLSGWLSSIIGRKNFYMGCVALFTISSFMCGLAPNLATLIVCRILQGAGGGGLQPSEQAILADTFPPAKRGMAFAVYGIAVVTAPAIGPTLGGWITDNFSWRWIFFINIPVGILSILLTSRLIQDPPYFKRRKLHETSIDYVGLGFVALGLGTLQVILDKGQREDWFESNFIVYLSVICLASLIFVVIWEWRHKDPIVDLHLFGERTFAVSNLLMFMLGFALLGSTLLLPLFMQTLLGYTAQQAGLALMPGGFTIMLLLPLVGFLLSRYSPRWLLLFGLSMLSVSLFHMTRFDLDMDFRTATLARVLQAMGMAFLFVPINTAAYGFLPRDKNNAASGLMNLARNIGGSVGISVVTTMLDRRTQFHQNQLASHLSASNPVLQSRIKALGLLVQSHGGGPPGSSAVPYAFIQGILARQAAMLAYLDCFWFLGVAILLMVPMVFLMRKTRPGGGMAVH</sequence>
<feature type="transmembrane region" description="Helical" evidence="7">
    <location>
        <begin position="494"/>
        <end position="516"/>
    </location>
</feature>
<dbReference type="CDD" id="cd17503">
    <property type="entry name" value="MFS_LmrB_MDR_like"/>
    <property type="match status" value="1"/>
</dbReference>
<dbReference type="EMBL" id="OMOD01000168">
    <property type="protein sequence ID" value="SPF47105.1"/>
    <property type="molecule type" value="Genomic_DNA"/>
</dbReference>
<feature type="transmembrane region" description="Helical" evidence="7">
    <location>
        <begin position="318"/>
        <end position="340"/>
    </location>
</feature>
<evidence type="ECO:0000256" key="5">
    <source>
        <dbReference type="ARBA" id="ARBA00022989"/>
    </source>
</evidence>
<dbReference type="Gene3D" id="1.20.1720.10">
    <property type="entry name" value="Multidrug resistance protein D"/>
    <property type="match status" value="1"/>
</dbReference>
<organism evidence="9 10">
    <name type="scientific">Candidatus Sulfotelmatobacter kueseliae</name>
    <dbReference type="NCBI Taxonomy" id="2042962"/>
    <lineage>
        <taxon>Bacteria</taxon>
        <taxon>Pseudomonadati</taxon>
        <taxon>Acidobacteriota</taxon>
        <taxon>Terriglobia</taxon>
        <taxon>Terriglobales</taxon>
        <taxon>Candidatus Korobacteraceae</taxon>
        <taxon>Candidatus Sulfotelmatobacter</taxon>
    </lineage>
</organism>
<evidence type="ECO:0000256" key="4">
    <source>
        <dbReference type="ARBA" id="ARBA00022692"/>
    </source>
</evidence>
<keyword evidence="4 7" id="KW-0812">Transmembrane</keyword>
<evidence type="ECO:0000313" key="9">
    <source>
        <dbReference type="EMBL" id="SPF47105.1"/>
    </source>
</evidence>
<evidence type="ECO:0000259" key="8">
    <source>
        <dbReference type="PROSITE" id="PS50850"/>
    </source>
</evidence>
<name>A0A2U3L5B6_9BACT</name>
<dbReference type="Gene3D" id="1.20.1250.20">
    <property type="entry name" value="MFS general substrate transporter like domains"/>
    <property type="match status" value="1"/>
</dbReference>
<dbReference type="PANTHER" id="PTHR23501:SF174">
    <property type="entry name" value="MULTIDRUG EXPORT PROTEIN EMRB-RELATED"/>
    <property type="match status" value="1"/>
</dbReference>
<protein>
    <submittedName>
        <fullName evidence="9">Drug resistance transporter, EmrB/QacA subfamily</fullName>
    </submittedName>
</protein>
<feature type="transmembrane region" description="Helical" evidence="7">
    <location>
        <begin position="20"/>
        <end position="40"/>
    </location>
</feature>
<dbReference type="PRINTS" id="PR01036">
    <property type="entry name" value="TCRTETB"/>
</dbReference>
<evidence type="ECO:0000256" key="7">
    <source>
        <dbReference type="SAM" id="Phobius"/>
    </source>
</evidence>
<feature type="transmembrane region" description="Helical" evidence="7">
    <location>
        <begin position="347"/>
        <end position="363"/>
    </location>
</feature>
<evidence type="ECO:0000256" key="3">
    <source>
        <dbReference type="ARBA" id="ARBA00022475"/>
    </source>
</evidence>
<proteinExistence type="predicted"/>
<keyword evidence="3" id="KW-1003">Cell membrane</keyword>
<keyword evidence="2" id="KW-0813">Transport</keyword>
<evidence type="ECO:0000256" key="1">
    <source>
        <dbReference type="ARBA" id="ARBA00004651"/>
    </source>
</evidence>
<dbReference type="AlphaFoldDB" id="A0A2U3L5B6"/>
<keyword evidence="6 7" id="KW-0472">Membrane</keyword>
<feature type="transmembrane region" description="Helical" evidence="7">
    <location>
        <begin position="244"/>
        <end position="263"/>
    </location>
</feature>
<gene>
    <name evidence="9" type="ORF">SBA1_710020</name>
</gene>
<feature type="transmembrane region" description="Helical" evidence="7">
    <location>
        <begin position="175"/>
        <end position="192"/>
    </location>
</feature>
<keyword evidence="5 7" id="KW-1133">Transmembrane helix</keyword>
<dbReference type="Pfam" id="PF07690">
    <property type="entry name" value="MFS_1"/>
    <property type="match status" value="1"/>
</dbReference>
<dbReference type="InterPro" id="IPR011701">
    <property type="entry name" value="MFS"/>
</dbReference>
<dbReference type="PANTHER" id="PTHR23501">
    <property type="entry name" value="MAJOR FACILITATOR SUPERFAMILY"/>
    <property type="match status" value="1"/>
</dbReference>
<dbReference type="GO" id="GO:0022857">
    <property type="term" value="F:transmembrane transporter activity"/>
    <property type="evidence" value="ECO:0007669"/>
    <property type="project" value="InterPro"/>
</dbReference>
<feature type="transmembrane region" description="Helical" evidence="7">
    <location>
        <begin position="148"/>
        <end position="169"/>
    </location>
</feature>
<reference evidence="10" key="1">
    <citation type="submission" date="2018-02" db="EMBL/GenBank/DDBJ databases">
        <authorList>
            <person name="Hausmann B."/>
        </authorList>
    </citation>
    <scope>NUCLEOTIDE SEQUENCE [LARGE SCALE GENOMIC DNA]</scope>
    <source>
        <strain evidence="10">Peat soil MAG SbA1</strain>
    </source>
</reference>
<dbReference type="Proteomes" id="UP000238701">
    <property type="component" value="Unassembled WGS sequence"/>
</dbReference>
<comment type="subcellular location">
    <subcellularLocation>
        <location evidence="1">Cell membrane</location>
        <topology evidence="1">Multi-pass membrane protein</topology>
    </subcellularLocation>
</comment>
<accession>A0A2U3L5B6</accession>
<feature type="transmembrane region" description="Helical" evidence="7">
    <location>
        <begin position="213"/>
        <end position="232"/>
    </location>
</feature>
<feature type="transmembrane region" description="Helical" evidence="7">
    <location>
        <begin position="61"/>
        <end position="83"/>
    </location>
</feature>
<dbReference type="GO" id="GO:0005886">
    <property type="term" value="C:plasma membrane"/>
    <property type="evidence" value="ECO:0007669"/>
    <property type="project" value="UniProtKB-SubCell"/>
</dbReference>
<feature type="transmembrane region" description="Helical" evidence="7">
    <location>
        <begin position="284"/>
        <end position="306"/>
    </location>
</feature>
<dbReference type="PROSITE" id="PS50850">
    <property type="entry name" value="MFS"/>
    <property type="match status" value="1"/>
</dbReference>
<dbReference type="InterPro" id="IPR036259">
    <property type="entry name" value="MFS_trans_sf"/>
</dbReference>
<evidence type="ECO:0000313" key="10">
    <source>
        <dbReference type="Proteomes" id="UP000238701"/>
    </source>
</evidence>
<evidence type="ECO:0000256" key="6">
    <source>
        <dbReference type="ARBA" id="ARBA00023136"/>
    </source>
</evidence>
<dbReference type="InterPro" id="IPR004638">
    <property type="entry name" value="EmrB-like"/>
</dbReference>
<dbReference type="SUPFAM" id="SSF103473">
    <property type="entry name" value="MFS general substrate transporter"/>
    <property type="match status" value="1"/>
</dbReference>
<feature type="domain" description="Major facilitator superfamily (MFS) profile" evidence="8">
    <location>
        <begin position="23"/>
        <end position="522"/>
    </location>
</feature>
<feature type="transmembrane region" description="Helical" evidence="7">
    <location>
        <begin position="383"/>
        <end position="401"/>
    </location>
</feature>